<dbReference type="SUPFAM" id="SSF141571">
    <property type="entry name" value="Pentapeptide repeat-like"/>
    <property type="match status" value="1"/>
</dbReference>
<protein>
    <recommendedName>
        <fullName evidence="4">Pentapeptide repeat protein</fullName>
    </recommendedName>
</protein>
<accession>A0ABQ1D1H8</accession>
<sequence length="191" mass="20466">MPGARPLSVPGCSIGPMPAPDPTPRPEDPAPVTGETLRGDDWYGRDLTGLAYTACDFYDTDWTETTGSGARFDRCTFSGVRFNVSRLTATAFTHCEFRRCSFFDAQLDQCKAVGSTFDDCSFQLLRVTDGDWSFTSFPAPTCARPRSTASGCARPTCAAPAWTRRWSPAPTSPAPSSPGSASPMPTCVAPT</sequence>
<keyword evidence="3" id="KW-1185">Reference proteome</keyword>
<gene>
    <name evidence="2" type="ORF">Sgou_10970</name>
</gene>
<evidence type="ECO:0000313" key="3">
    <source>
        <dbReference type="Proteomes" id="UP000480804"/>
    </source>
</evidence>
<dbReference type="Gene3D" id="2.160.20.80">
    <property type="entry name" value="E3 ubiquitin-protein ligase SopA"/>
    <property type="match status" value="1"/>
</dbReference>
<dbReference type="Pfam" id="PF00805">
    <property type="entry name" value="Pentapeptide"/>
    <property type="match status" value="1"/>
</dbReference>
<proteinExistence type="predicted"/>
<comment type="caution">
    <text evidence="2">The sequence shown here is derived from an EMBL/GenBank/DDBJ whole genome shotgun (WGS) entry which is preliminary data.</text>
</comment>
<feature type="region of interest" description="Disordered" evidence="1">
    <location>
        <begin position="1"/>
        <end position="38"/>
    </location>
</feature>
<feature type="region of interest" description="Disordered" evidence="1">
    <location>
        <begin position="163"/>
        <end position="191"/>
    </location>
</feature>
<reference evidence="2 3" key="1">
    <citation type="submission" date="2020-02" db="EMBL/GenBank/DDBJ databases">
        <title>Whole genome shotgun sequence of Streptomyces gougerotii NBRC 13043.</title>
        <authorList>
            <person name="Ichikawa N."/>
            <person name="Komaki H."/>
            <person name="Tamura T."/>
        </authorList>
    </citation>
    <scope>NUCLEOTIDE SEQUENCE [LARGE SCALE GENOMIC DNA]</scope>
    <source>
        <strain evidence="2 3">NBRC 13043</strain>
    </source>
</reference>
<evidence type="ECO:0000256" key="1">
    <source>
        <dbReference type="SAM" id="MobiDB-lite"/>
    </source>
</evidence>
<evidence type="ECO:0000313" key="2">
    <source>
        <dbReference type="EMBL" id="GFH76427.1"/>
    </source>
</evidence>
<dbReference type="Proteomes" id="UP000480804">
    <property type="component" value="Unassembled WGS sequence"/>
</dbReference>
<evidence type="ECO:0008006" key="4">
    <source>
        <dbReference type="Google" id="ProtNLM"/>
    </source>
</evidence>
<name>A0ABQ1D1H8_9ACTN</name>
<dbReference type="InterPro" id="IPR001646">
    <property type="entry name" value="5peptide_repeat"/>
</dbReference>
<dbReference type="EMBL" id="BLLO01000012">
    <property type="protein sequence ID" value="GFH76427.1"/>
    <property type="molecule type" value="Genomic_DNA"/>
</dbReference>
<organism evidence="2 3">
    <name type="scientific">Streptomyces gougerotii</name>
    <dbReference type="NCBI Taxonomy" id="53448"/>
    <lineage>
        <taxon>Bacteria</taxon>
        <taxon>Bacillati</taxon>
        <taxon>Actinomycetota</taxon>
        <taxon>Actinomycetes</taxon>
        <taxon>Kitasatosporales</taxon>
        <taxon>Streptomycetaceae</taxon>
        <taxon>Streptomyces</taxon>
        <taxon>Streptomyces diastaticus group</taxon>
    </lineage>
</organism>